<comment type="function">
    <text evidence="8">F(1)F(0) ATP synthase produces ATP from ADP in the presence of a proton or sodium gradient. F-type ATPases consist of two structural domains, F(1) containing the extramembraneous catalytic core and F(0) containing the membrane proton channel, linked together by a central stalk and a peripheral stalk. During catalysis, ATP synthesis in the catalytic domain of F(1) is coupled via a rotary mechanism of the central stalk subunits to proton translocation.</text>
</comment>
<evidence type="ECO:0000256" key="2">
    <source>
        <dbReference type="ARBA" id="ARBA00022448"/>
    </source>
</evidence>
<evidence type="ECO:0000256" key="1">
    <source>
        <dbReference type="ARBA" id="ARBA00004370"/>
    </source>
</evidence>
<evidence type="ECO:0000256" key="4">
    <source>
        <dbReference type="ARBA" id="ARBA00023065"/>
    </source>
</evidence>
<comment type="subcellular location">
    <subcellularLocation>
        <location evidence="8">Cell membrane</location>
        <topology evidence="8">Peripheral membrane protein</topology>
    </subcellularLocation>
    <subcellularLocation>
        <location evidence="1">Membrane</location>
    </subcellularLocation>
</comment>
<evidence type="ECO:0000313" key="10">
    <source>
        <dbReference type="Proteomes" id="UP000051213"/>
    </source>
</evidence>
<keyword evidence="6 8" id="KW-0139">CF(1)</keyword>
<dbReference type="InterPro" id="IPR000711">
    <property type="entry name" value="ATPase_OSCP/dsu"/>
</dbReference>
<dbReference type="Proteomes" id="UP000051213">
    <property type="component" value="Unassembled WGS sequence"/>
</dbReference>
<dbReference type="Pfam" id="PF00213">
    <property type="entry name" value="OSCP"/>
    <property type="match status" value="1"/>
</dbReference>
<gene>
    <name evidence="8" type="primary">atpH</name>
    <name evidence="9" type="ORF">ABS24_03360</name>
</gene>
<proteinExistence type="inferred from homology"/>
<dbReference type="PRINTS" id="PR00125">
    <property type="entry name" value="ATPASEDELTA"/>
</dbReference>
<dbReference type="InterPro" id="IPR026015">
    <property type="entry name" value="ATP_synth_OSCP/delta_N_sf"/>
</dbReference>
<evidence type="ECO:0000256" key="7">
    <source>
        <dbReference type="ARBA" id="ARBA00023310"/>
    </source>
</evidence>
<dbReference type="Gene3D" id="1.10.520.20">
    <property type="entry name" value="N-terminal domain of the delta subunit of the F1F0-ATP synthase"/>
    <property type="match status" value="1"/>
</dbReference>
<comment type="function">
    <text evidence="8">This protein is part of the stalk that links CF(0) to CF(1). It either transmits conformational changes from CF(0) to CF(1) or is implicated in proton conduction.</text>
</comment>
<dbReference type="SUPFAM" id="SSF47928">
    <property type="entry name" value="N-terminal domain of the delta subunit of the F1F0-ATP synthase"/>
    <property type="match status" value="1"/>
</dbReference>
<evidence type="ECO:0000313" key="9">
    <source>
        <dbReference type="EMBL" id="KRO96010.1"/>
    </source>
</evidence>
<keyword evidence="7 8" id="KW-0066">ATP synthesis</keyword>
<evidence type="ECO:0000256" key="6">
    <source>
        <dbReference type="ARBA" id="ARBA00023196"/>
    </source>
</evidence>
<keyword evidence="4 8" id="KW-0406">Ion transport</keyword>
<name>A0A0R2UEY3_9GAMM</name>
<comment type="similarity">
    <text evidence="8">Belongs to the ATPase delta chain family.</text>
</comment>
<comment type="caution">
    <text evidence="9">The sequence shown here is derived from an EMBL/GenBank/DDBJ whole genome shotgun (WGS) entry which is preliminary data.</text>
</comment>
<dbReference type="PROSITE" id="PS00389">
    <property type="entry name" value="ATPASE_DELTA"/>
    <property type="match status" value="1"/>
</dbReference>
<dbReference type="AlphaFoldDB" id="A0A0R2UEY3"/>
<dbReference type="GO" id="GO:0046933">
    <property type="term" value="F:proton-transporting ATP synthase activity, rotational mechanism"/>
    <property type="evidence" value="ECO:0007669"/>
    <property type="project" value="UniProtKB-UniRule"/>
</dbReference>
<protein>
    <recommendedName>
        <fullName evidence="8">ATP synthase subunit delta</fullName>
    </recommendedName>
    <alternativeName>
        <fullName evidence="8">ATP synthase F(1) sector subunit delta</fullName>
    </alternativeName>
    <alternativeName>
        <fullName evidence="8">F-type ATPase subunit delta</fullName>
        <shortName evidence="8">F-ATPase subunit delta</shortName>
    </alternativeName>
</protein>
<dbReference type="NCBIfam" id="TIGR01145">
    <property type="entry name" value="ATP_synt_delta"/>
    <property type="match status" value="1"/>
</dbReference>
<evidence type="ECO:0000256" key="3">
    <source>
        <dbReference type="ARBA" id="ARBA00022781"/>
    </source>
</evidence>
<keyword evidence="5 8" id="KW-0472">Membrane</keyword>
<organism evidence="9 10">
    <name type="scientific">SAR92 bacterium BACL26 MAG-121220-bin70</name>
    <dbReference type="NCBI Taxonomy" id="1655626"/>
    <lineage>
        <taxon>Bacteria</taxon>
        <taxon>Pseudomonadati</taxon>
        <taxon>Pseudomonadota</taxon>
        <taxon>Gammaproteobacteria</taxon>
        <taxon>Cellvibrionales</taxon>
        <taxon>Porticoccaceae</taxon>
        <taxon>SAR92 clade</taxon>
    </lineage>
</organism>
<accession>A0A0R2UEY3</accession>
<dbReference type="EMBL" id="LICA01000066">
    <property type="protein sequence ID" value="KRO96010.1"/>
    <property type="molecule type" value="Genomic_DNA"/>
</dbReference>
<dbReference type="HAMAP" id="MF_01416">
    <property type="entry name" value="ATP_synth_delta_bact"/>
    <property type="match status" value="1"/>
</dbReference>
<sequence>MAELSTLARPYAKAAFEFAVEAKDLQGWAKSLATAAAVTQYSAVVKLLGSPSSTAALQAATVIDICGDALSAAGQNFVVILSENRRLTLLPQISYQFESMKANRDKAIDVEVTSAQTLDAAQQQMLTEALSKKLERKVNMQVSLDKSLLGGAVIRAGDTVIDGSIRGRLTKLAELLNS</sequence>
<dbReference type="InterPro" id="IPR020781">
    <property type="entry name" value="ATPase_OSCP/d_CS"/>
</dbReference>
<dbReference type="PANTHER" id="PTHR11910">
    <property type="entry name" value="ATP SYNTHASE DELTA CHAIN"/>
    <property type="match status" value="1"/>
</dbReference>
<reference evidence="9 10" key="1">
    <citation type="submission" date="2015-10" db="EMBL/GenBank/DDBJ databases">
        <title>Metagenome-Assembled Genomes uncover a global brackish microbiome.</title>
        <authorList>
            <person name="Hugerth L.W."/>
            <person name="Larsson J."/>
            <person name="Alneberg J."/>
            <person name="Lindh M.V."/>
            <person name="Legrand C."/>
            <person name="Pinhassi J."/>
            <person name="Andersson A.F."/>
        </authorList>
    </citation>
    <scope>NUCLEOTIDE SEQUENCE [LARGE SCALE GENOMIC DNA]</scope>
    <source>
        <strain evidence="9">BACL26 MAG-121220-bin70</strain>
    </source>
</reference>
<evidence type="ECO:0000256" key="8">
    <source>
        <dbReference type="HAMAP-Rule" id="MF_01416"/>
    </source>
</evidence>
<keyword evidence="2 8" id="KW-0813">Transport</keyword>
<dbReference type="GO" id="GO:0045259">
    <property type="term" value="C:proton-transporting ATP synthase complex"/>
    <property type="evidence" value="ECO:0007669"/>
    <property type="project" value="UniProtKB-KW"/>
</dbReference>
<keyword evidence="8" id="KW-1003">Cell membrane</keyword>
<dbReference type="GO" id="GO:0005886">
    <property type="term" value="C:plasma membrane"/>
    <property type="evidence" value="ECO:0007669"/>
    <property type="project" value="UniProtKB-SubCell"/>
</dbReference>
<dbReference type="NCBIfam" id="NF004402">
    <property type="entry name" value="PRK05758.2-2"/>
    <property type="match status" value="1"/>
</dbReference>
<evidence type="ECO:0000256" key="5">
    <source>
        <dbReference type="ARBA" id="ARBA00023136"/>
    </source>
</evidence>
<keyword evidence="3 8" id="KW-0375">Hydrogen ion transport</keyword>